<accession>A0A9P6CTV7</accession>
<reference evidence="1" key="1">
    <citation type="submission" date="2020-11" db="EMBL/GenBank/DDBJ databases">
        <authorList>
            <consortium name="DOE Joint Genome Institute"/>
            <person name="Ahrendt S."/>
            <person name="Riley R."/>
            <person name="Andreopoulos W."/>
            <person name="Labutti K."/>
            <person name="Pangilinan J."/>
            <person name="Ruiz-Duenas F.J."/>
            <person name="Barrasa J.M."/>
            <person name="Sanchez-Garcia M."/>
            <person name="Camarero S."/>
            <person name="Miyauchi S."/>
            <person name="Serrano A."/>
            <person name="Linde D."/>
            <person name="Babiker R."/>
            <person name="Drula E."/>
            <person name="Ayuso-Fernandez I."/>
            <person name="Pacheco R."/>
            <person name="Padilla G."/>
            <person name="Ferreira P."/>
            <person name="Barriuso J."/>
            <person name="Kellner H."/>
            <person name="Castanera R."/>
            <person name="Alfaro M."/>
            <person name="Ramirez L."/>
            <person name="Pisabarro A.G."/>
            <person name="Kuo A."/>
            <person name="Tritt A."/>
            <person name="Lipzen A."/>
            <person name="He G."/>
            <person name="Yan M."/>
            <person name="Ng V."/>
            <person name="Cullen D."/>
            <person name="Martin F."/>
            <person name="Rosso M.-N."/>
            <person name="Henrissat B."/>
            <person name="Hibbett D."/>
            <person name="Martinez A.T."/>
            <person name="Grigoriev I.V."/>
        </authorList>
    </citation>
    <scope>NUCLEOTIDE SEQUENCE</scope>
    <source>
        <strain evidence="1">CIRM-BRFM 674</strain>
    </source>
</reference>
<keyword evidence="2" id="KW-1185">Reference proteome</keyword>
<dbReference type="InterPro" id="IPR011333">
    <property type="entry name" value="SKP1/BTB/POZ_sf"/>
</dbReference>
<dbReference type="OrthoDB" id="3184970at2759"/>
<evidence type="ECO:0008006" key="3">
    <source>
        <dbReference type="Google" id="ProtNLM"/>
    </source>
</evidence>
<sequence length="183" mass="20206">MDTKEPISFQKTSVLFCEPDADVTFISSDGIHFKIHSEHLTLTSTVGLARLPENVSTAGSDPICLSETSDVLEILFQFIEPPPLSRNHRHPSVMDMEPSLFFRIAEAAEKYIVYGAMGVCSMRMHQIVSEYPVEVLNHCALHGYPHLADQAAEKAISHPIDAVVPKLTAPGLALKYVQSSYIL</sequence>
<comment type="caution">
    <text evidence="1">The sequence shown here is derived from an EMBL/GenBank/DDBJ whole genome shotgun (WGS) entry which is preliminary data.</text>
</comment>
<proteinExistence type="predicted"/>
<gene>
    <name evidence="1" type="ORF">BDN70DRAFT_938141</name>
</gene>
<evidence type="ECO:0000313" key="2">
    <source>
        <dbReference type="Proteomes" id="UP000807469"/>
    </source>
</evidence>
<name>A0A9P6CTV7_9AGAR</name>
<dbReference type="AlphaFoldDB" id="A0A9P6CTV7"/>
<organism evidence="1 2">
    <name type="scientific">Pholiota conissans</name>
    <dbReference type="NCBI Taxonomy" id="109636"/>
    <lineage>
        <taxon>Eukaryota</taxon>
        <taxon>Fungi</taxon>
        <taxon>Dikarya</taxon>
        <taxon>Basidiomycota</taxon>
        <taxon>Agaricomycotina</taxon>
        <taxon>Agaricomycetes</taxon>
        <taxon>Agaricomycetidae</taxon>
        <taxon>Agaricales</taxon>
        <taxon>Agaricineae</taxon>
        <taxon>Strophariaceae</taxon>
        <taxon>Pholiota</taxon>
    </lineage>
</organism>
<dbReference type="Gene3D" id="3.30.710.10">
    <property type="entry name" value="Potassium Channel Kv1.1, Chain A"/>
    <property type="match status" value="1"/>
</dbReference>
<dbReference type="Proteomes" id="UP000807469">
    <property type="component" value="Unassembled WGS sequence"/>
</dbReference>
<dbReference type="EMBL" id="MU155529">
    <property type="protein sequence ID" value="KAF9472494.1"/>
    <property type="molecule type" value="Genomic_DNA"/>
</dbReference>
<evidence type="ECO:0000313" key="1">
    <source>
        <dbReference type="EMBL" id="KAF9472494.1"/>
    </source>
</evidence>
<protein>
    <recommendedName>
        <fullName evidence="3">BTB domain-containing protein</fullName>
    </recommendedName>
</protein>